<dbReference type="Gene3D" id="2.60.120.1440">
    <property type="match status" value="1"/>
</dbReference>
<dbReference type="OrthoDB" id="1099963at2"/>
<protein>
    <submittedName>
        <fullName evidence="4">FecR family protein</fullName>
    </submittedName>
</protein>
<dbReference type="PANTHER" id="PTHR30273">
    <property type="entry name" value="PERIPLASMIC SIGNAL SENSOR AND SIGMA FACTOR ACTIVATOR FECR-RELATED"/>
    <property type="match status" value="1"/>
</dbReference>
<evidence type="ECO:0000313" key="4">
    <source>
        <dbReference type="EMBL" id="SMC88805.1"/>
    </source>
</evidence>
<sequence length="386" mass="43179">MDQQRLDYLHKGYLNDSLNKEEREQWGTVLQSREQEEPIKILMEQTWHGILPEERISISGSQSDLFFNQIIGKPELTRVKLWPRIAVAASIAFAIGVGSLLYINKDNRGNNQQTVQINDVDPGKMGATLTLASGKKIRLDDAVNGELTNEAGVSITKTKDGQLIYELKETGAEHNKFNTLSTSNGETYQVRLPDGSAVWLNAASSLTYSANLIKNGKRSVTLSGEAYFQVAKDKSHSFVVSTAGQQIEVLGTHFNVNAYPDEPITATTLVEGSVKVSSGSHQKMLKPGYQAKNNGKDIRISKANIESVTDWKDGEFNLDETDFRVAMRKIARWYDVEVIYDKSVPEDIEAWGWIPRDSKLSSILKLIENSGQVKFRLEGKKVYVYK</sequence>
<feature type="domain" description="Protein FecR C-terminal" evidence="3">
    <location>
        <begin position="316"/>
        <end position="384"/>
    </location>
</feature>
<keyword evidence="5" id="KW-1185">Reference proteome</keyword>
<dbReference type="PANTHER" id="PTHR30273:SF2">
    <property type="entry name" value="PROTEIN FECR"/>
    <property type="match status" value="1"/>
</dbReference>
<dbReference type="Gene3D" id="3.55.50.30">
    <property type="match status" value="1"/>
</dbReference>
<dbReference type="Pfam" id="PF16344">
    <property type="entry name" value="FecR_C"/>
    <property type="match status" value="1"/>
</dbReference>
<dbReference type="InterPro" id="IPR006860">
    <property type="entry name" value="FecR"/>
</dbReference>
<dbReference type="RefSeq" id="WP_084240037.1">
    <property type="nucleotide sequence ID" value="NZ_FWXT01000002.1"/>
</dbReference>
<evidence type="ECO:0000259" key="2">
    <source>
        <dbReference type="Pfam" id="PF04773"/>
    </source>
</evidence>
<dbReference type="Pfam" id="PF04773">
    <property type="entry name" value="FecR"/>
    <property type="match status" value="1"/>
</dbReference>
<dbReference type="FunFam" id="2.60.120.1440:FF:000001">
    <property type="entry name" value="Putative anti-sigma factor"/>
    <property type="match status" value="1"/>
</dbReference>
<accession>A0A1W2CU86</accession>
<feature type="transmembrane region" description="Helical" evidence="1">
    <location>
        <begin position="81"/>
        <end position="103"/>
    </location>
</feature>
<evidence type="ECO:0000256" key="1">
    <source>
        <dbReference type="SAM" id="Phobius"/>
    </source>
</evidence>
<dbReference type="EMBL" id="FWXT01000002">
    <property type="protein sequence ID" value="SMC88805.1"/>
    <property type="molecule type" value="Genomic_DNA"/>
</dbReference>
<dbReference type="STRING" id="151894.SAMN04488524_3243"/>
<gene>
    <name evidence="4" type="ORF">SAMN04488524_3243</name>
</gene>
<evidence type="ECO:0000313" key="5">
    <source>
        <dbReference type="Proteomes" id="UP000192756"/>
    </source>
</evidence>
<keyword evidence="1" id="KW-0472">Membrane</keyword>
<name>A0A1W2CU86_9SPHI</name>
<reference evidence="5" key="1">
    <citation type="submission" date="2017-04" db="EMBL/GenBank/DDBJ databases">
        <authorList>
            <person name="Varghese N."/>
            <person name="Submissions S."/>
        </authorList>
    </citation>
    <scope>NUCLEOTIDE SEQUENCE [LARGE SCALE GENOMIC DNA]</scope>
    <source>
        <strain evidence="5">DSM 12126</strain>
    </source>
</reference>
<dbReference type="InterPro" id="IPR012373">
    <property type="entry name" value="Ferrdict_sens_TM"/>
</dbReference>
<evidence type="ECO:0000259" key="3">
    <source>
        <dbReference type="Pfam" id="PF16344"/>
    </source>
</evidence>
<dbReference type="Proteomes" id="UP000192756">
    <property type="component" value="Unassembled WGS sequence"/>
</dbReference>
<proteinExistence type="predicted"/>
<feature type="domain" description="FecR protein" evidence="2">
    <location>
        <begin position="179"/>
        <end position="275"/>
    </location>
</feature>
<dbReference type="InterPro" id="IPR032508">
    <property type="entry name" value="FecR_C"/>
</dbReference>
<keyword evidence="1" id="KW-1133">Transmembrane helix</keyword>
<dbReference type="GO" id="GO:0016989">
    <property type="term" value="F:sigma factor antagonist activity"/>
    <property type="evidence" value="ECO:0007669"/>
    <property type="project" value="TreeGrafter"/>
</dbReference>
<keyword evidence="1" id="KW-0812">Transmembrane</keyword>
<dbReference type="AlphaFoldDB" id="A0A1W2CU86"/>
<organism evidence="4 5">
    <name type="scientific">Pedobacter africanus</name>
    <dbReference type="NCBI Taxonomy" id="151894"/>
    <lineage>
        <taxon>Bacteria</taxon>
        <taxon>Pseudomonadati</taxon>
        <taxon>Bacteroidota</taxon>
        <taxon>Sphingobacteriia</taxon>
        <taxon>Sphingobacteriales</taxon>
        <taxon>Sphingobacteriaceae</taxon>
        <taxon>Pedobacter</taxon>
    </lineage>
</organism>